<evidence type="ECO:0008006" key="4">
    <source>
        <dbReference type="Google" id="ProtNLM"/>
    </source>
</evidence>
<protein>
    <recommendedName>
        <fullName evidence="4">Peptidase A2 domain-containing protein</fullName>
    </recommendedName>
</protein>
<gene>
    <name evidence="2" type="ORF">MCOR_26607</name>
</gene>
<dbReference type="AlphaFoldDB" id="A0A6J8C838"/>
<keyword evidence="3" id="KW-1185">Reference proteome</keyword>
<accession>A0A6J8C838</accession>
<evidence type="ECO:0000256" key="1">
    <source>
        <dbReference type="SAM" id="Coils"/>
    </source>
</evidence>
<dbReference type="Proteomes" id="UP000507470">
    <property type="component" value="Unassembled WGS sequence"/>
</dbReference>
<name>A0A6J8C838_MYTCO</name>
<organism evidence="2 3">
    <name type="scientific">Mytilus coruscus</name>
    <name type="common">Sea mussel</name>
    <dbReference type="NCBI Taxonomy" id="42192"/>
    <lineage>
        <taxon>Eukaryota</taxon>
        <taxon>Metazoa</taxon>
        <taxon>Spiralia</taxon>
        <taxon>Lophotrochozoa</taxon>
        <taxon>Mollusca</taxon>
        <taxon>Bivalvia</taxon>
        <taxon>Autobranchia</taxon>
        <taxon>Pteriomorphia</taxon>
        <taxon>Mytilida</taxon>
        <taxon>Mytiloidea</taxon>
        <taxon>Mytilidae</taxon>
        <taxon>Mytilinae</taxon>
        <taxon>Mytilus</taxon>
    </lineage>
</organism>
<dbReference type="EMBL" id="CACVKT020004797">
    <property type="protein sequence ID" value="CAC5391606.1"/>
    <property type="molecule type" value="Genomic_DNA"/>
</dbReference>
<evidence type="ECO:0000313" key="2">
    <source>
        <dbReference type="EMBL" id="CAC5391606.1"/>
    </source>
</evidence>
<dbReference type="OrthoDB" id="8066225at2759"/>
<evidence type="ECO:0000313" key="3">
    <source>
        <dbReference type="Proteomes" id="UP000507470"/>
    </source>
</evidence>
<keyword evidence="1" id="KW-0175">Coiled coil</keyword>
<feature type="coiled-coil region" evidence="1">
    <location>
        <begin position="142"/>
        <end position="176"/>
    </location>
</feature>
<proteinExistence type="predicted"/>
<reference evidence="2 3" key="1">
    <citation type="submission" date="2020-06" db="EMBL/GenBank/DDBJ databases">
        <authorList>
            <person name="Li R."/>
            <person name="Bekaert M."/>
        </authorList>
    </citation>
    <scope>NUCLEOTIDE SEQUENCE [LARGE SCALE GENOMIC DNA]</scope>
    <source>
        <strain evidence="3">wild</strain>
    </source>
</reference>
<sequence>MANENHPGPITRSMGENVMRYSEVGSHQAQFHGTFDSMDDDNFDCRSVHSDMDRIEYNKIKGKENTTKVLTQSRCQSESGLIRTSMVRNDDFRRSDKELEALKSENRSLVLDIYHLRKQVDSSTHELETVKTNTWYDKGSDLKEYQQVNYQYQREIEELQKDLAKQKEINDNNERSKTGMHEANRSSFMYEYNHGQGTSNSYSEYRVNNVSDRNYNLQYEHPVTSITGTNSSGSHPDEPKFRLPYYNGKSDFQSFWSVFEIGVRKFNWDNSKQVEKLMCCLKDDALAYVSKLPSEVRRSIKHTYELLERRYGDHLLPEQYREKLNHVRKEYKEGLPDQSLAYEVRTKGPHSVDEAIKLITWHECCKNSGKKTSSVRQLEMEETEEYTDLEVRKVNGGRPRFVTEERLESRLGVFAKEIQHEIKDGHTQLRNDFKDEIGKLSTAIKGNYPNKNARYRKQNDSPKFSLKDTTCFTLSEKRSHHFEIFDTDLDTAMVDVVIDRVRSVTLRAPLSIEGEKVKAVVDTGA</sequence>